<dbReference type="SMART" id="SM00849">
    <property type="entry name" value="Lactamase_B"/>
    <property type="match status" value="1"/>
</dbReference>
<evidence type="ECO:0000256" key="4">
    <source>
        <dbReference type="ARBA" id="ARBA00022833"/>
    </source>
</evidence>
<evidence type="ECO:0000256" key="5">
    <source>
        <dbReference type="SAM" id="MobiDB-lite"/>
    </source>
</evidence>
<organism evidence="7 8">
    <name type="scientific">Mycena chlorophos</name>
    <name type="common">Agaric fungus</name>
    <name type="synonym">Agaricus chlorophos</name>
    <dbReference type="NCBI Taxonomy" id="658473"/>
    <lineage>
        <taxon>Eukaryota</taxon>
        <taxon>Fungi</taxon>
        <taxon>Dikarya</taxon>
        <taxon>Basidiomycota</taxon>
        <taxon>Agaricomycotina</taxon>
        <taxon>Agaricomycetes</taxon>
        <taxon>Agaricomycetidae</taxon>
        <taxon>Agaricales</taxon>
        <taxon>Marasmiineae</taxon>
        <taxon>Mycenaceae</taxon>
        <taxon>Mycena</taxon>
    </lineage>
</organism>
<proteinExistence type="inferred from homology"/>
<dbReference type="InterPro" id="IPR001279">
    <property type="entry name" value="Metallo-B-lactamas"/>
</dbReference>
<dbReference type="AlphaFoldDB" id="A0A8H6W2K3"/>
<feature type="region of interest" description="Disordered" evidence="5">
    <location>
        <begin position="239"/>
        <end position="268"/>
    </location>
</feature>
<evidence type="ECO:0000313" key="8">
    <source>
        <dbReference type="Proteomes" id="UP000613580"/>
    </source>
</evidence>
<dbReference type="PANTHER" id="PTHR42978">
    <property type="entry name" value="QUORUM-QUENCHING LACTONASE YTNP-RELATED-RELATED"/>
    <property type="match status" value="1"/>
</dbReference>
<dbReference type="OrthoDB" id="10250730at2759"/>
<comment type="similarity">
    <text evidence="1">Belongs to the metallo-beta-lactamase superfamily.</text>
</comment>
<name>A0A8H6W2K3_MYCCL</name>
<evidence type="ECO:0000313" key="7">
    <source>
        <dbReference type="EMBL" id="KAF7300616.1"/>
    </source>
</evidence>
<dbReference type="Pfam" id="PF00753">
    <property type="entry name" value="Lactamase_B"/>
    <property type="match status" value="1"/>
</dbReference>
<evidence type="ECO:0000256" key="3">
    <source>
        <dbReference type="ARBA" id="ARBA00022801"/>
    </source>
</evidence>
<sequence>MLSGSSLGIPQSHATVSVKLFDAVPPGKHHTFTASTTELFAPVLPGHEHLASPIFFFLVEHTSTKKRVMFDLGPRKDRERVAPDALELTLKTYPAQEKDAVEFLEEIGVAADSIDAIIWSHGHIDHTGDPSRFPSSTSLVVSEDLLLATYEENSSSTLLPTDIAGRQVVQIAFEAQIGAFRAHDYFSDGSFYLLDVPGHQPGHMCGLARVTPTSFVLMGADACHHIGILRPTPAIHGNYPPSNDVLQQTSSSVSPSHFPPSPTKSREADAFDLSSRQEPMLHIIDGIYQADAALAQESATKLTAFDGDPDVFVVLAHDASLLPLFEGKFPVVLDEWKAKGWKEQTVWAFLDDKNPAFRFKSTQPNITSS</sequence>
<gene>
    <name evidence="7" type="ORF">HMN09_00946800</name>
</gene>
<keyword evidence="2" id="KW-0479">Metal-binding</keyword>
<dbReference type="Gene3D" id="3.60.15.10">
    <property type="entry name" value="Ribonuclease Z/Hydroxyacylglutathione hydrolase-like"/>
    <property type="match status" value="1"/>
</dbReference>
<dbReference type="GO" id="GO:0016787">
    <property type="term" value="F:hydrolase activity"/>
    <property type="evidence" value="ECO:0007669"/>
    <property type="project" value="UniProtKB-KW"/>
</dbReference>
<feature type="domain" description="Metallo-beta-lactamase" evidence="6">
    <location>
        <begin position="53"/>
        <end position="257"/>
    </location>
</feature>
<evidence type="ECO:0000259" key="6">
    <source>
        <dbReference type="SMART" id="SM00849"/>
    </source>
</evidence>
<keyword evidence="3" id="KW-0378">Hydrolase</keyword>
<keyword evidence="4" id="KW-0862">Zinc</keyword>
<dbReference type="InterPro" id="IPR051013">
    <property type="entry name" value="MBL_superfamily_lactonases"/>
</dbReference>
<protein>
    <submittedName>
        <fullName evidence="7">Metallo-beta-lactamase superfamily protein</fullName>
    </submittedName>
</protein>
<dbReference type="SUPFAM" id="SSF56281">
    <property type="entry name" value="Metallo-hydrolase/oxidoreductase"/>
    <property type="match status" value="1"/>
</dbReference>
<dbReference type="PANTHER" id="PTHR42978:SF5">
    <property type="entry name" value="METALLO-BETA-LACTAMASE DOMAIN-CONTAINING PROTEIN"/>
    <property type="match status" value="1"/>
</dbReference>
<dbReference type="InterPro" id="IPR036866">
    <property type="entry name" value="RibonucZ/Hydroxyglut_hydro"/>
</dbReference>
<dbReference type="EMBL" id="JACAZE010000013">
    <property type="protein sequence ID" value="KAF7300616.1"/>
    <property type="molecule type" value="Genomic_DNA"/>
</dbReference>
<evidence type="ECO:0000256" key="1">
    <source>
        <dbReference type="ARBA" id="ARBA00007749"/>
    </source>
</evidence>
<reference evidence="7" key="1">
    <citation type="submission" date="2020-05" db="EMBL/GenBank/DDBJ databases">
        <title>Mycena genomes resolve the evolution of fungal bioluminescence.</title>
        <authorList>
            <person name="Tsai I.J."/>
        </authorList>
    </citation>
    <scope>NUCLEOTIDE SEQUENCE</scope>
    <source>
        <strain evidence="7">110903Hualien_Pintung</strain>
    </source>
</reference>
<dbReference type="GO" id="GO:0046872">
    <property type="term" value="F:metal ion binding"/>
    <property type="evidence" value="ECO:0007669"/>
    <property type="project" value="UniProtKB-KW"/>
</dbReference>
<dbReference type="CDD" id="cd07730">
    <property type="entry name" value="metallo-hydrolase-like_MBL-fold"/>
    <property type="match status" value="1"/>
</dbReference>
<dbReference type="Proteomes" id="UP000613580">
    <property type="component" value="Unassembled WGS sequence"/>
</dbReference>
<keyword evidence="8" id="KW-1185">Reference proteome</keyword>
<feature type="compositionally biased region" description="Polar residues" evidence="5">
    <location>
        <begin position="240"/>
        <end position="249"/>
    </location>
</feature>
<accession>A0A8H6W2K3</accession>
<evidence type="ECO:0000256" key="2">
    <source>
        <dbReference type="ARBA" id="ARBA00022723"/>
    </source>
</evidence>
<comment type="caution">
    <text evidence="7">The sequence shown here is derived from an EMBL/GenBank/DDBJ whole genome shotgun (WGS) entry which is preliminary data.</text>
</comment>